<organism evidence="1 2">
    <name type="scientific">Cetraspora pellucida</name>
    <dbReference type="NCBI Taxonomy" id="1433469"/>
    <lineage>
        <taxon>Eukaryota</taxon>
        <taxon>Fungi</taxon>
        <taxon>Fungi incertae sedis</taxon>
        <taxon>Mucoromycota</taxon>
        <taxon>Glomeromycotina</taxon>
        <taxon>Glomeromycetes</taxon>
        <taxon>Diversisporales</taxon>
        <taxon>Gigasporaceae</taxon>
        <taxon>Cetraspora</taxon>
    </lineage>
</organism>
<accession>A0A9N9JR59</accession>
<sequence>ICKEVRPEILKGTPICYANMLKRCWHQGPKKLPSALEVYETVTSWKNDPIILSEFLNSENDSAIEDDASTINVDSDLIHF</sequence>
<keyword evidence="2" id="KW-1185">Reference proteome</keyword>
<dbReference type="AlphaFoldDB" id="A0A9N9JR59"/>
<dbReference type="Proteomes" id="UP000789759">
    <property type="component" value="Unassembled WGS sequence"/>
</dbReference>
<feature type="non-terminal residue" evidence="1">
    <location>
        <position position="80"/>
    </location>
</feature>
<evidence type="ECO:0000313" key="2">
    <source>
        <dbReference type="Proteomes" id="UP000789759"/>
    </source>
</evidence>
<evidence type="ECO:0000313" key="1">
    <source>
        <dbReference type="EMBL" id="CAG8791972.1"/>
    </source>
</evidence>
<dbReference type="EMBL" id="CAJVQA010027491">
    <property type="protein sequence ID" value="CAG8791972.1"/>
    <property type="molecule type" value="Genomic_DNA"/>
</dbReference>
<gene>
    <name evidence="1" type="ORF">CPELLU_LOCUS17069</name>
</gene>
<protein>
    <submittedName>
        <fullName evidence="1">24448_t:CDS:1</fullName>
    </submittedName>
</protein>
<proteinExistence type="predicted"/>
<name>A0A9N9JR59_9GLOM</name>
<feature type="non-terminal residue" evidence="1">
    <location>
        <position position="1"/>
    </location>
</feature>
<dbReference type="OrthoDB" id="3205772at2759"/>
<comment type="caution">
    <text evidence="1">The sequence shown here is derived from an EMBL/GenBank/DDBJ whole genome shotgun (WGS) entry which is preliminary data.</text>
</comment>
<reference evidence="1" key="1">
    <citation type="submission" date="2021-06" db="EMBL/GenBank/DDBJ databases">
        <authorList>
            <person name="Kallberg Y."/>
            <person name="Tangrot J."/>
            <person name="Rosling A."/>
        </authorList>
    </citation>
    <scope>NUCLEOTIDE SEQUENCE</scope>
    <source>
        <strain evidence="1">FL966</strain>
    </source>
</reference>